<accession>A0A1G7SM15</accession>
<keyword evidence="5 8" id="KW-0067">ATP-binding</keyword>
<dbReference type="InterPro" id="IPR050086">
    <property type="entry name" value="MetN_ABC_transporter-like"/>
</dbReference>
<evidence type="ECO:0000256" key="5">
    <source>
        <dbReference type="ARBA" id="ARBA00022840"/>
    </source>
</evidence>
<evidence type="ECO:0000313" key="9">
    <source>
        <dbReference type="Proteomes" id="UP000199708"/>
    </source>
</evidence>
<dbReference type="Pfam" id="PF00005">
    <property type="entry name" value="ABC_tran"/>
    <property type="match status" value="1"/>
</dbReference>
<dbReference type="InterPro" id="IPR003439">
    <property type="entry name" value="ABC_transporter-like_ATP-bd"/>
</dbReference>
<dbReference type="InterPro" id="IPR027417">
    <property type="entry name" value="P-loop_NTPase"/>
</dbReference>
<dbReference type="SUPFAM" id="SSF52540">
    <property type="entry name" value="P-loop containing nucleoside triphosphate hydrolases"/>
    <property type="match status" value="1"/>
</dbReference>
<dbReference type="InterPro" id="IPR030679">
    <property type="entry name" value="ABC_ATPase_HisP-typ"/>
</dbReference>
<dbReference type="GO" id="GO:0005886">
    <property type="term" value="C:plasma membrane"/>
    <property type="evidence" value="ECO:0007669"/>
    <property type="project" value="UniProtKB-SubCell"/>
</dbReference>
<protein>
    <submittedName>
        <fullName evidence="8">L-cystine transport system ATP-binding protein/putative amino-acid transport system ATP-binding protein</fullName>
    </submittedName>
</protein>
<name>A0A1G7SM15_9LACT</name>
<dbReference type="STRING" id="120956.SAMN05421791_10451"/>
<dbReference type="EMBL" id="FNCK01000004">
    <property type="protein sequence ID" value="SDG23280.1"/>
    <property type="molecule type" value="Genomic_DNA"/>
</dbReference>
<evidence type="ECO:0000313" key="8">
    <source>
        <dbReference type="EMBL" id="SDG23280.1"/>
    </source>
</evidence>
<evidence type="ECO:0000256" key="3">
    <source>
        <dbReference type="ARBA" id="ARBA00022475"/>
    </source>
</evidence>
<comment type="subcellular location">
    <subcellularLocation>
        <location evidence="1">Cell membrane</location>
        <topology evidence="1">Peripheral membrane protein</topology>
    </subcellularLocation>
</comment>
<organism evidence="8 9">
    <name type="scientific">Facklamia miroungae</name>
    <dbReference type="NCBI Taxonomy" id="120956"/>
    <lineage>
        <taxon>Bacteria</taxon>
        <taxon>Bacillati</taxon>
        <taxon>Bacillota</taxon>
        <taxon>Bacilli</taxon>
        <taxon>Lactobacillales</taxon>
        <taxon>Aerococcaceae</taxon>
        <taxon>Facklamia</taxon>
    </lineage>
</organism>
<dbReference type="GO" id="GO:0016887">
    <property type="term" value="F:ATP hydrolysis activity"/>
    <property type="evidence" value="ECO:0007669"/>
    <property type="project" value="InterPro"/>
</dbReference>
<keyword evidence="6" id="KW-0472">Membrane</keyword>
<sequence>MLELRRWSKAYKNKQALQDIHLTVEAGQVLTIIGPSGSGKSTLLRTINFIEPADEGTIRLDHLTLDAKTASKDEILTLRRQTAMVFQNYALFSKKTALENVMEHLLIVKKLNKAQAKERAIPYLQQVGMENYLNAYPHQLSGGQQQRIGIARALAIEPKVILLDEPTSALDPELVGGILDLIQKIAHREMALILVTHEMKFAEHVSDKVMFLDHGIILEEGSSQDIFLNPQHKRTKAFIDSIDK</sequence>
<reference evidence="8 9" key="1">
    <citation type="submission" date="2016-10" db="EMBL/GenBank/DDBJ databases">
        <authorList>
            <person name="de Groot N.N."/>
        </authorList>
    </citation>
    <scope>NUCLEOTIDE SEQUENCE [LARGE SCALE GENOMIC DNA]</scope>
    <source>
        <strain evidence="8 9">ATCC BAA-466</strain>
    </source>
</reference>
<dbReference type="GO" id="GO:0015424">
    <property type="term" value="F:ABC-type amino acid transporter activity"/>
    <property type="evidence" value="ECO:0007669"/>
    <property type="project" value="InterPro"/>
</dbReference>
<feature type="domain" description="ABC transporter" evidence="7">
    <location>
        <begin position="2"/>
        <end position="239"/>
    </location>
</feature>
<evidence type="ECO:0000256" key="6">
    <source>
        <dbReference type="ARBA" id="ARBA00023136"/>
    </source>
</evidence>
<keyword evidence="2" id="KW-0813">Transport</keyword>
<dbReference type="AlphaFoldDB" id="A0A1G7SM15"/>
<dbReference type="PROSITE" id="PS00211">
    <property type="entry name" value="ABC_TRANSPORTER_1"/>
    <property type="match status" value="1"/>
</dbReference>
<gene>
    <name evidence="8" type="ORF">SAMN05421791_10451</name>
</gene>
<dbReference type="Proteomes" id="UP000199708">
    <property type="component" value="Unassembled WGS sequence"/>
</dbReference>
<dbReference type="PIRSF" id="PIRSF039085">
    <property type="entry name" value="ABC_ATPase_HisP"/>
    <property type="match status" value="1"/>
</dbReference>
<dbReference type="GO" id="GO:0005524">
    <property type="term" value="F:ATP binding"/>
    <property type="evidence" value="ECO:0007669"/>
    <property type="project" value="UniProtKB-KW"/>
</dbReference>
<dbReference type="PROSITE" id="PS50893">
    <property type="entry name" value="ABC_TRANSPORTER_2"/>
    <property type="match status" value="1"/>
</dbReference>
<dbReference type="InterPro" id="IPR017871">
    <property type="entry name" value="ABC_transporter-like_CS"/>
</dbReference>
<dbReference type="SMART" id="SM00382">
    <property type="entry name" value="AAA"/>
    <property type="match status" value="1"/>
</dbReference>
<keyword evidence="3" id="KW-1003">Cell membrane</keyword>
<keyword evidence="9" id="KW-1185">Reference proteome</keyword>
<dbReference type="OrthoDB" id="1679618at2"/>
<evidence type="ECO:0000256" key="4">
    <source>
        <dbReference type="ARBA" id="ARBA00022741"/>
    </source>
</evidence>
<dbReference type="Gene3D" id="3.40.50.300">
    <property type="entry name" value="P-loop containing nucleotide triphosphate hydrolases"/>
    <property type="match status" value="1"/>
</dbReference>
<evidence type="ECO:0000259" key="7">
    <source>
        <dbReference type="PROSITE" id="PS50893"/>
    </source>
</evidence>
<proteinExistence type="predicted"/>
<dbReference type="PANTHER" id="PTHR43166:SF35">
    <property type="entry name" value="L-CYSTINE IMPORT ATP-BINDING PROTEIN TCYN"/>
    <property type="match status" value="1"/>
</dbReference>
<keyword evidence="4" id="KW-0547">Nucleotide-binding</keyword>
<dbReference type="PANTHER" id="PTHR43166">
    <property type="entry name" value="AMINO ACID IMPORT ATP-BINDING PROTEIN"/>
    <property type="match status" value="1"/>
</dbReference>
<evidence type="ECO:0000256" key="2">
    <source>
        <dbReference type="ARBA" id="ARBA00022448"/>
    </source>
</evidence>
<dbReference type="RefSeq" id="WP_090289743.1">
    <property type="nucleotide sequence ID" value="NZ_FNCK01000004.1"/>
</dbReference>
<evidence type="ECO:0000256" key="1">
    <source>
        <dbReference type="ARBA" id="ARBA00004202"/>
    </source>
</evidence>
<dbReference type="InterPro" id="IPR003593">
    <property type="entry name" value="AAA+_ATPase"/>
</dbReference>